<evidence type="ECO:0000313" key="2">
    <source>
        <dbReference type="Proteomes" id="UP000271162"/>
    </source>
</evidence>
<dbReference type="AlphaFoldDB" id="A0A0N4XDQ0"/>
<reference evidence="1 2" key="2">
    <citation type="submission" date="2018-11" db="EMBL/GenBank/DDBJ databases">
        <authorList>
            <consortium name="Pathogen Informatics"/>
        </authorList>
    </citation>
    <scope>NUCLEOTIDE SEQUENCE [LARGE SCALE GENOMIC DNA]</scope>
</reference>
<dbReference type="EMBL" id="UYSL01000329">
    <property type="protein sequence ID" value="VDL63493.1"/>
    <property type="molecule type" value="Genomic_DNA"/>
</dbReference>
<organism evidence="3">
    <name type="scientific">Nippostrongylus brasiliensis</name>
    <name type="common">Rat hookworm</name>
    <dbReference type="NCBI Taxonomy" id="27835"/>
    <lineage>
        <taxon>Eukaryota</taxon>
        <taxon>Metazoa</taxon>
        <taxon>Ecdysozoa</taxon>
        <taxon>Nematoda</taxon>
        <taxon>Chromadorea</taxon>
        <taxon>Rhabditida</taxon>
        <taxon>Rhabditina</taxon>
        <taxon>Rhabditomorpha</taxon>
        <taxon>Strongyloidea</taxon>
        <taxon>Heligmosomidae</taxon>
        <taxon>Nippostrongylus</taxon>
    </lineage>
</organism>
<proteinExistence type="predicted"/>
<accession>A0A0N4XDQ0</accession>
<dbReference type="Proteomes" id="UP000271162">
    <property type="component" value="Unassembled WGS sequence"/>
</dbReference>
<evidence type="ECO:0000313" key="1">
    <source>
        <dbReference type="EMBL" id="VDL63493.1"/>
    </source>
</evidence>
<keyword evidence="2" id="KW-1185">Reference proteome</keyword>
<sequence length="91" mass="9919">MGISHPAAFEWCSKIVGIGSIYRGSETCRELSVSSSISIPHYNRSLHQNLLVINTAANVSLYTTEILDCLLSVHLELSDPATLSAKPMVFI</sequence>
<dbReference type="WBParaSite" id="NBR_0000065201-mRNA-1">
    <property type="protein sequence ID" value="NBR_0000065201-mRNA-1"/>
    <property type="gene ID" value="NBR_0000065201"/>
</dbReference>
<protein>
    <submittedName>
        <fullName evidence="3">Ovule protein</fullName>
    </submittedName>
</protein>
<evidence type="ECO:0000313" key="3">
    <source>
        <dbReference type="WBParaSite" id="NBR_0000065201-mRNA-1"/>
    </source>
</evidence>
<gene>
    <name evidence="1" type="ORF">NBR_LOCUS653</name>
</gene>
<name>A0A0N4XDQ0_NIPBR</name>
<reference evidence="3" key="1">
    <citation type="submission" date="2017-02" db="UniProtKB">
        <authorList>
            <consortium name="WormBaseParasite"/>
        </authorList>
    </citation>
    <scope>IDENTIFICATION</scope>
</reference>